<dbReference type="EMBL" id="KZ149942">
    <property type="protein sequence ID" value="PZC76890.1"/>
    <property type="molecule type" value="Genomic_DNA"/>
</dbReference>
<sequence length="85" mass="9778">MENKLEIIHNTLFNLPLLDTGLFSYGKGLRVNHHACSMRVGDFKLFSPGFLEMFEEIDALPTTPQRTVDQSPLIEENYKVKGFNY</sequence>
<organism evidence="1 2">
    <name type="scientific">Helicoverpa armigera</name>
    <name type="common">Cotton bollworm</name>
    <name type="synonym">Heliothis armigera</name>
    <dbReference type="NCBI Taxonomy" id="29058"/>
    <lineage>
        <taxon>Eukaryota</taxon>
        <taxon>Metazoa</taxon>
        <taxon>Ecdysozoa</taxon>
        <taxon>Arthropoda</taxon>
        <taxon>Hexapoda</taxon>
        <taxon>Insecta</taxon>
        <taxon>Pterygota</taxon>
        <taxon>Neoptera</taxon>
        <taxon>Endopterygota</taxon>
        <taxon>Lepidoptera</taxon>
        <taxon>Glossata</taxon>
        <taxon>Ditrysia</taxon>
        <taxon>Noctuoidea</taxon>
        <taxon>Noctuidae</taxon>
        <taxon>Heliothinae</taxon>
        <taxon>Helicoverpa</taxon>
    </lineage>
</organism>
<proteinExistence type="predicted"/>
<evidence type="ECO:0000313" key="1">
    <source>
        <dbReference type="EMBL" id="PZC76890.1"/>
    </source>
</evidence>
<gene>
    <name evidence="1" type="primary">HaOG204029</name>
    <name evidence="1" type="ORF">B5X24_HaOG204029</name>
</gene>
<keyword evidence="2" id="KW-1185">Reference proteome</keyword>
<name>A0A2W1BVR7_HELAM</name>
<evidence type="ECO:0000313" key="2">
    <source>
        <dbReference type="Proteomes" id="UP000249218"/>
    </source>
</evidence>
<accession>A0A2W1BVR7</accession>
<reference evidence="1 2" key="1">
    <citation type="journal article" date="2017" name="BMC Biol.">
        <title>Genomic innovations, transcriptional plasticity and gene loss underlying the evolution and divergence of two highly polyphagous and invasive Helicoverpa pest species.</title>
        <authorList>
            <person name="Pearce S.L."/>
            <person name="Clarke D.F."/>
            <person name="East P.D."/>
            <person name="Elfekih S."/>
            <person name="Gordon K.H."/>
            <person name="Jermiin L.S."/>
            <person name="McGaughran A."/>
            <person name="Oakeshott J.G."/>
            <person name="Papanikolaou A."/>
            <person name="Perera O.P."/>
            <person name="Rane R.V."/>
            <person name="Richards S."/>
            <person name="Tay W.T."/>
            <person name="Walsh T.K."/>
            <person name="Anderson A."/>
            <person name="Anderson C.J."/>
            <person name="Asgari S."/>
            <person name="Board P.G."/>
            <person name="Bretschneider A."/>
            <person name="Campbell P.M."/>
            <person name="Chertemps T."/>
            <person name="Christeller J.T."/>
            <person name="Coppin C.W."/>
            <person name="Downes S.J."/>
            <person name="Duan G."/>
            <person name="Farnsworth C.A."/>
            <person name="Good R.T."/>
            <person name="Han L.B."/>
            <person name="Han Y.C."/>
            <person name="Hatje K."/>
            <person name="Horne I."/>
            <person name="Huang Y.P."/>
            <person name="Hughes D.S."/>
            <person name="Jacquin-Joly E."/>
            <person name="James W."/>
            <person name="Jhangiani S."/>
            <person name="Kollmar M."/>
            <person name="Kuwar S.S."/>
            <person name="Li S."/>
            <person name="Liu N.Y."/>
            <person name="Maibeche M.T."/>
            <person name="Miller J.R."/>
            <person name="Montagne N."/>
            <person name="Perry T."/>
            <person name="Qu J."/>
            <person name="Song S.V."/>
            <person name="Sutton G.G."/>
            <person name="Vogel H."/>
            <person name="Walenz B.P."/>
            <person name="Xu W."/>
            <person name="Zhang H.J."/>
            <person name="Zou Z."/>
            <person name="Batterham P."/>
            <person name="Edwards O.R."/>
            <person name="Feyereisen R."/>
            <person name="Gibbs R.A."/>
            <person name="Heckel D.G."/>
            <person name="McGrath A."/>
            <person name="Robin C."/>
            <person name="Scherer S.E."/>
            <person name="Worley K.C."/>
            <person name="Wu Y.D."/>
        </authorList>
    </citation>
    <scope>NUCLEOTIDE SEQUENCE [LARGE SCALE GENOMIC DNA]</scope>
    <source>
        <strain evidence="1">Harm_GR_Male_#8</strain>
        <tissue evidence="1">Whole organism</tissue>
    </source>
</reference>
<dbReference type="Proteomes" id="UP000249218">
    <property type="component" value="Unassembled WGS sequence"/>
</dbReference>
<protein>
    <submittedName>
        <fullName evidence="1">Uncharacterized protein</fullName>
    </submittedName>
</protein>
<dbReference type="AlphaFoldDB" id="A0A2W1BVR7"/>